<dbReference type="KEGG" id="hja:BST95_11620"/>
<feature type="transmembrane region" description="Helical" evidence="2">
    <location>
        <begin position="34"/>
        <end position="54"/>
    </location>
</feature>
<dbReference type="RefSeq" id="WP_084199610.1">
    <property type="nucleotide sequence ID" value="NZ_BMYL01000009.1"/>
</dbReference>
<evidence type="ECO:0000256" key="2">
    <source>
        <dbReference type="SAM" id="Phobius"/>
    </source>
</evidence>
<dbReference type="AlphaFoldDB" id="A0AAP8SNT8"/>
<feature type="transmembrane region" description="Helical" evidence="2">
    <location>
        <begin position="7"/>
        <end position="28"/>
    </location>
</feature>
<evidence type="ECO:0000256" key="1">
    <source>
        <dbReference type="SAM" id="MobiDB-lite"/>
    </source>
</evidence>
<protein>
    <submittedName>
        <fullName evidence="3">Uncharacterized protein</fullName>
    </submittedName>
</protein>
<accession>A0AAP8SNT8</accession>
<keyword evidence="2" id="KW-0812">Transmembrane</keyword>
<evidence type="ECO:0000313" key="4">
    <source>
        <dbReference type="Proteomes" id="UP000235162"/>
    </source>
</evidence>
<organism evidence="3 4">
    <name type="scientific">Halioglobus japonicus</name>
    <dbReference type="NCBI Taxonomy" id="930805"/>
    <lineage>
        <taxon>Bacteria</taxon>
        <taxon>Pseudomonadati</taxon>
        <taxon>Pseudomonadota</taxon>
        <taxon>Gammaproteobacteria</taxon>
        <taxon>Cellvibrionales</taxon>
        <taxon>Halieaceae</taxon>
        <taxon>Halioglobus</taxon>
    </lineage>
</organism>
<gene>
    <name evidence="3" type="ORF">C0029_10615</name>
</gene>
<comment type="caution">
    <text evidence="3">The sequence shown here is derived from an EMBL/GenBank/DDBJ whole genome shotgun (WGS) entry which is preliminary data.</text>
</comment>
<feature type="compositionally biased region" description="Basic and acidic residues" evidence="1">
    <location>
        <begin position="70"/>
        <end position="87"/>
    </location>
</feature>
<proteinExistence type="predicted"/>
<keyword evidence="2" id="KW-1133">Transmembrane helix</keyword>
<evidence type="ECO:0000313" key="3">
    <source>
        <dbReference type="EMBL" id="PLW86821.1"/>
    </source>
</evidence>
<keyword evidence="4" id="KW-1185">Reference proteome</keyword>
<dbReference type="Proteomes" id="UP000235162">
    <property type="component" value="Unassembled WGS sequence"/>
</dbReference>
<reference evidence="3 4" key="1">
    <citation type="submission" date="2018-01" db="EMBL/GenBank/DDBJ databases">
        <title>The draft genome sequence of Halioglobus japonicus S1-36.</title>
        <authorList>
            <person name="Du Z.-J."/>
            <person name="Shi M.-J."/>
        </authorList>
    </citation>
    <scope>NUCLEOTIDE SEQUENCE [LARGE SCALE GENOMIC DNA]</scope>
    <source>
        <strain evidence="3 4">S1-36</strain>
    </source>
</reference>
<sequence length="87" mass="8976">MNEALGSLKWIVGSIILFVGLYLGVEAYKSGESVLASLGVAGAGVVWLVVAGLLGGSASSGDGISQEESEYYRSSDEDSHHGDGWNV</sequence>
<name>A0AAP8SNT8_9GAMM</name>
<keyword evidence="2" id="KW-0472">Membrane</keyword>
<dbReference type="EMBL" id="PKUR01000002">
    <property type="protein sequence ID" value="PLW86821.1"/>
    <property type="molecule type" value="Genomic_DNA"/>
</dbReference>
<feature type="region of interest" description="Disordered" evidence="1">
    <location>
        <begin position="56"/>
        <end position="87"/>
    </location>
</feature>